<keyword evidence="2" id="KW-1185">Reference proteome</keyword>
<protein>
    <submittedName>
        <fullName evidence="1">Hypp2959 protein</fullName>
    </submittedName>
</protein>
<name>A0A8J9ZVI7_BRALA</name>
<sequence length="83" mass="8974">MDAGSVDVINGGYERWASTAVRPYNSSCRADTPRPVLRFDPTTVPAELIPPGQLCGSTLQQQDSVLQQQGLVAERCPTADTLR</sequence>
<dbReference type="AlphaFoldDB" id="A0A8J9ZVI7"/>
<evidence type="ECO:0000313" key="2">
    <source>
        <dbReference type="Proteomes" id="UP000838412"/>
    </source>
</evidence>
<reference evidence="1" key="1">
    <citation type="submission" date="2022-01" db="EMBL/GenBank/DDBJ databases">
        <authorList>
            <person name="Braso-Vives M."/>
        </authorList>
    </citation>
    <scope>NUCLEOTIDE SEQUENCE</scope>
</reference>
<evidence type="ECO:0000313" key="1">
    <source>
        <dbReference type="EMBL" id="CAH1264394.1"/>
    </source>
</evidence>
<gene>
    <name evidence="1" type="primary">Hypp2959</name>
    <name evidence="1" type="ORF">BLAG_LOCUS18776</name>
</gene>
<proteinExistence type="predicted"/>
<dbReference type="Proteomes" id="UP000838412">
    <property type="component" value="Chromosome 5"/>
</dbReference>
<accession>A0A8J9ZVI7</accession>
<dbReference type="EMBL" id="OV696690">
    <property type="protein sequence ID" value="CAH1264394.1"/>
    <property type="molecule type" value="Genomic_DNA"/>
</dbReference>
<organism evidence="1 2">
    <name type="scientific">Branchiostoma lanceolatum</name>
    <name type="common">Common lancelet</name>
    <name type="synonym">Amphioxus lanceolatum</name>
    <dbReference type="NCBI Taxonomy" id="7740"/>
    <lineage>
        <taxon>Eukaryota</taxon>
        <taxon>Metazoa</taxon>
        <taxon>Chordata</taxon>
        <taxon>Cephalochordata</taxon>
        <taxon>Leptocardii</taxon>
        <taxon>Amphioxiformes</taxon>
        <taxon>Branchiostomatidae</taxon>
        <taxon>Branchiostoma</taxon>
    </lineage>
</organism>